<dbReference type="PROSITE" id="PS50235">
    <property type="entry name" value="USP_3"/>
    <property type="match status" value="1"/>
</dbReference>
<dbReference type="AlphaFoldDB" id="A0A0B1P9N4"/>
<evidence type="ECO:0000259" key="4">
    <source>
        <dbReference type="PROSITE" id="PS50235"/>
    </source>
</evidence>
<dbReference type="InterPro" id="IPR038765">
    <property type="entry name" value="Papain-like_cys_pep_sf"/>
</dbReference>
<dbReference type="OMA" id="PFVHTYE"/>
<dbReference type="Gene3D" id="3.40.250.10">
    <property type="entry name" value="Rhodanese-like domain"/>
    <property type="match status" value="1"/>
</dbReference>
<dbReference type="SUPFAM" id="SSF52821">
    <property type="entry name" value="Rhodanese/Cell cycle control phosphatase"/>
    <property type="match status" value="1"/>
</dbReference>
<accession>A0A0B1P9N4</accession>
<protein>
    <submittedName>
        <fullName evidence="5">Putative ubiquitin carboxyl-terminal hydrolase</fullName>
    </submittedName>
</protein>
<dbReference type="InterPro" id="IPR001394">
    <property type="entry name" value="Peptidase_C19_UCH"/>
</dbReference>
<proteinExistence type="inferred from homology"/>
<dbReference type="InterPro" id="IPR050185">
    <property type="entry name" value="Ub_carboxyl-term_hydrolase"/>
</dbReference>
<evidence type="ECO:0000313" key="6">
    <source>
        <dbReference type="Proteomes" id="UP000030854"/>
    </source>
</evidence>
<keyword evidence="5" id="KW-0378">Hydrolase</keyword>
<reference evidence="5 6" key="1">
    <citation type="journal article" date="2014" name="BMC Genomics">
        <title>Adaptive genomic structural variation in the grape powdery mildew pathogen, Erysiphe necator.</title>
        <authorList>
            <person name="Jones L."/>
            <person name="Riaz S."/>
            <person name="Morales-Cruz A."/>
            <person name="Amrine K.C."/>
            <person name="McGuire B."/>
            <person name="Gubler W.D."/>
            <person name="Walker M.A."/>
            <person name="Cantu D."/>
        </authorList>
    </citation>
    <scope>NUCLEOTIDE SEQUENCE [LARGE SCALE GENOMIC DNA]</scope>
    <source>
        <strain evidence="6">c</strain>
    </source>
</reference>
<dbReference type="InterPro" id="IPR028889">
    <property type="entry name" value="USP"/>
</dbReference>
<dbReference type="PANTHER" id="PTHR21646">
    <property type="entry name" value="UBIQUITIN CARBOXYL-TERMINAL HYDROLASE"/>
    <property type="match status" value="1"/>
</dbReference>
<dbReference type="SUPFAM" id="SSF54001">
    <property type="entry name" value="Cysteine proteinases"/>
    <property type="match status" value="1"/>
</dbReference>
<dbReference type="InterPro" id="IPR001763">
    <property type="entry name" value="Rhodanese-like_dom"/>
</dbReference>
<evidence type="ECO:0000256" key="1">
    <source>
        <dbReference type="ARBA" id="ARBA00009085"/>
    </source>
</evidence>
<dbReference type="Proteomes" id="UP000030854">
    <property type="component" value="Unassembled WGS sequence"/>
</dbReference>
<feature type="compositionally biased region" description="Low complexity" evidence="2">
    <location>
        <begin position="631"/>
        <end position="646"/>
    </location>
</feature>
<dbReference type="EMBL" id="JNVN01000418">
    <property type="protein sequence ID" value="KHJ35392.1"/>
    <property type="molecule type" value="Genomic_DNA"/>
</dbReference>
<feature type="domain" description="USP" evidence="4">
    <location>
        <begin position="655"/>
        <end position="1017"/>
    </location>
</feature>
<dbReference type="Gene3D" id="3.90.70.10">
    <property type="entry name" value="Cysteine proteinases"/>
    <property type="match status" value="1"/>
</dbReference>
<name>A0A0B1P9N4_UNCNE</name>
<evidence type="ECO:0000313" key="5">
    <source>
        <dbReference type="EMBL" id="KHJ35392.1"/>
    </source>
</evidence>
<feature type="domain" description="Rhodanese" evidence="3">
    <location>
        <begin position="372"/>
        <end position="490"/>
    </location>
</feature>
<keyword evidence="6" id="KW-1185">Reference proteome</keyword>
<dbReference type="STRING" id="52586.A0A0B1P9N4"/>
<feature type="compositionally biased region" description="Pro residues" evidence="2">
    <location>
        <begin position="607"/>
        <end position="616"/>
    </location>
</feature>
<dbReference type="SMART" id="SM00450">
    <property type="entry name" value="RHOD"/>
    <property type="match status" value="1"/>
</dbReference>
<dbReference type="GO" id="GO:0016579">
    <property type="term" value="P:protein deubiquitination"/>
    <property type="evidence" value="ECO:0007669"/>
    <property type="project" value="InterPro"/>
</dbReference>
<evidence type="ECO:0000259" key="3">
    <source>
        <dbReference type="PROSITE" id="PS50206"/>
    </source>
</evidence>
<feature type="region of interest" description="Disordered" evidence="2">
    <location>
        <begin position="606"/>
        <end position="652"/>
    </location>
</feature>
<evidence type="ECO:0000256" key="2">
    <source>
        <dbReference type="SAM" id="MobiDB-lite"/>
    </source>
</evidence>
<dbReference type="Pfam" id="PF00443">
    <property type="entry name" value="UCH"/>
    <property type="match status" value="1"/>
</dbReference>
<dbReference type="PROSITE" id="PS50206">
    <property type="entry name" value="RHODANESE_3"/>
    <property type="match status" value="1"/>
</dbReference>
<sequence>MLHHDDLIAIAPSIDVKSPIKSILCECENLVKLSNVSLEFGRPDIALQQHLQASIIAIEIIPQHKEFCDLKYDRLELYKLYSSLTERIKSQNAKFMEAKQIIKRNNLLHGTQPNSSKGKSQNSYHSEFLAGVTENGRAENVSLRKGIVNNSGKSGKIPPPIQPKPKALYGKAIQASNSPDSQHQNLDLAARFARLRSTEPNSPKQDPRIRTQPIPTAAGAILNTKSNYKTQTIASSNGPVGPRDMPCVPTTKPQINAAPLHVIIPDLPRAPDAIYSPARGTELTNSTNLLSSLRNNLHKSNVQHNAPPVSQATPTSIKLNSRNNSFSLIRRTTQLADTSEDQRDIKVTLLVSNYVTSEELVKLLAKGTQSLNILLVDIRSREAFEIGHIMSQSIICVEPITLRREISGEELADSMVIAPDTEQAMYERRNEFDLLVMYDQSSTKITDNDKLIHFTTAVYDYGFEKKLKRPPLLLIAGLDGWIDLLGPNSLATSATGDTVKSNQLEKKVARPLMRKLVHGSHGSLLQKQNRHYSRPLTMEQENIWASTIKEELAHNPHDHVDVDNELVYVRTMEDFIRRYPELPAVQESMIYSPASNLYEDQLVNAMPKPPARPAPAIPRQRSSGISEKGDSLSFSHSISNSDSTISETRRPVGLTGLSNPRVLCYMNTVIQGLSATPWFRELIKNYVHPANPPIPRREGESTDPPQLMVRCLSSIFAHLWFGQYEFINPTTFQGYVNAVHKQGPRGFGGTLVQHDCNEFLVMLIDILDDELNPLRNLPGRRPIEEIEGLLEKAPTILDAAAIYWTDWTSNLGSPITCRMKGVSVRVLKCDLCGKSRPVFDQFQQLLLAVPTDGTCTLNDILDANFGPKSELIEYQSLQCSNCCQNTSQKGRVFLVYMPDTLIISFMRMTNSLAKIKTRISVPLNVNFENNVVSNQEGSTNKDYRCKGPFIYDVYGLGLHSGNTLASGHYRMLARSLDQLAAGKPAGFWHMFDDRVVTPFNLTAVDPSEISLIFLQRQGQF</sequence>
<dbReference type="GO" id="GO:0004843">
    <property type="term" value="F:cysteine-type deubiquitinase activity"/>
    <property type="evidence" value="ECO:0007669"/>
    <property type="project" value="InterPro"/>
</dbReference>
<comment type="similarity">
    <text evidence="1">Belongs to the peptidase C19 family.</text>
</comment>
<dbReference type="PANTHER" id="PTHR21646:SF23">
    <property type="entry name" value="UBIQUITIN CARBOXYL-TERMINAL HYDROLASE USP2"/>
    <property type="match status" value="1"/>
</dbReference>
<organism evidence="5 6">
    <name type="scientific">Uncinula necator</name>
    <name type="common">Grape powdery mildew</name>
    <dbReference type="NCBI Taxonomy" id="52586"/>
    <lineage>
        <taxon>Eukaryota</taxon>
        <taxon>Fungi</taxon>
        <taxon>Dikarya</taxon>
        <taxon>Ascomycota</taxon>
        <taxon>Pezizomycotina</taxon>
        <taxon>Leotiomycetes</taxon>
        <taxon>Erysiphales</taxon>
        <taxon>Erysiphaceae</taxon>
        <taxon>Erysiphe</taxon>
    </lineage>
</organism>
<comment type="caution">
    <text evidence="5">The sequence shown here is derived from an EMBL/GenBank/DDBJ whole genome shotgun (WGS) entry which is preliminary data.</text>
</comment>
<dbReference type="CDD" id="cd02257">
    <property type="entry name" value="Peptidase_C19"/>
    <property type="match status" value="1"/>
</dbReference>
<gene>
    <name evidence="5" type="ORF">EV44_g0845</name>
</gene>
<dbReference type="InterPro" id="IPR036873">
    <property type="entry name" value="Rhodanese-like_dom_sf"/>
</dbReference>
<dbReference type="HOGENOM" id="CLU_005922_0_0_1"/>